<organism evidence="3">
    <name type="scientific">viral metagenome</name>
    <dbReference type="NCBI Taxonomy" id="1070528"/>
    <lineage>
        <taxon>unclassified sequences</taxon>
        <taxon>metagenomes</taxon>
        <taxon>organismal metagenomes</taxon>
    </lineage>
</organism>
<accession>A0A6C0CBM9</accession>
<dbReference type="Pfam" id="PF01844">
    <property type="entry name" value="HNH"/>
    <property type="match status" value="1"/>
</dbReference>
<protein>
    <recommendedName>
        <fullName evidence="2">HNH nuclease domain-containing protein</fullName>
    </recommendedName>
</protein>
<evidence type="ECO:0000259" key="2">
    <source>
        <dbReference type="SMART" id="SM00507"/>
    </source>
</evidence>
<feature type="transmembrane region" description="Helical" evidence="1">
    <location>
        <begin position="6"/>
        <end position="22"/>
    </location>
</feature>
<dbReference type="GO" id="GO:0008270">
    <property type="term" value="F:zinc ion binding"/>
    <property type="evidence" value="ECO:0007669"/>
    <property type="project" value="InterPro"/>
</dbReference>
<dbReference type="GO" id="GO:0003676">
    <property type="term" value="F:nucleic acid binding"/>
    <property type="evidence" value="ECO:0007669"/>
    <property type="project" value="InterPro"/>
</dbReference>
<dbReference type="InterPro" id="IPR003615">
    <property type="entry name" value="HNH_nuc"/>
</dbReference>
<reference evidence="3" key="1">
    <citation type="journal article" date="2020" name="Nature">
        <title>Giant virus diversity and host interactions through global metagenomics.</title>
        <authorList>
            <person name="Schulz F."/>
            <person name="Roux S."/>
            <person name="Paez-Espino D."/>
            <person name="Jungbluth S."/>
            <person name="Walsh D.A."/>
            <person name="Denef V.J."/>
            <person name="McMahon K.D."/>
            <person name="Konstantinidis K.T."/>
            <person name="Eloe-Fadrosh E.A."/>
            <person name="Kyrpides N.C."/>
            <person name="Woyke T."/>
        </authorList>
    </citation>
    <scope>NUCLEOTIDE SEQUENCE</scope>
    <source>
        <strain evidence="3">GVMAG-M-3300020523-10</strain>
    </source>
</reference>
<dbReference type="CDD" id="cd00085">
    <property type="entry name" value="HNHc"/>
    <property type="match status" value="1"/>
</dbReference>
<keyword evidence="1" id="KW-1133">Transmembrane helix</keyword>
<dbReference type="EMBL" id="MN739380">
    <property type="protein sequence ID" value="QHT01747.1"/>
    <property type="molecule type" value="Genomic_DNA"/>
</dbReference>
<proteinExistence type="predicted"/>
<sequence length="208" mass="23839">MKFELLILTITGFVLLNTYFEGKLLAKLKNYEKYYKMGLIAFVGLCIYLFIKKNPANYKEFVVNTNGYIKYLPIDRNTASIITPIIDFTSKSISNELNNNYNLSAGTNYRESQHLQKSINANYNNMTKQQQKILQSGNTSTKRSVSETKKKFVAASQNWHCKGCQKQLPAWFEVDHVMKLEYGGSNDITNLVALCRDCHGKKTAYENL</sequence>
<feature type="domain" description="HNH nuclease" evidence="2">
    <location>
        <begin position="148"/>
        <end position="200"/>
    </location>
</feature>
<evidence type="ECO:0000256" key="1">
    <source>
        <dbReference type="SAM" id="Phobius"/>
    </source>
</evidence>
<dbReference type="Gene3D" id="1.10.30.50">
    <property type="match status" value="1"/>
</dbReference>
<dbReference type="InterPro" id="IPR002711">
    <property type="entry name" value="HNH"/>
</dbReference>
<keyword evidence="1" id="KW-0472">Membrane</keyword>
<feature type="transmembrane region" description="Helical" evidence="1">
    <location>
        <begin position="34"/>
        <end position="51"/>
    </location>
</feature>
<keyword evidence="1" id="KW-0812">Transmembrane</keyword>
<evidence type="ECO:0000313" key="3">
    <source>
        <dbReference type="EMBL" id="QHT01747.1"/>
    </source>
</evidence>
<dbReference type="AlphaFoldDB" id="A0A6C0CBM9"/>
<name>A0A6C0CBM9_9ZZZZ</name>
<dbReference type="SMART" id="SM00507">
    <property type="entry name" value="HNHc"/>
    <property type="match status" value="1"/>
</dbReference>
<dbReference type="GO" id="GO:0004519">
    <property type="term" value="F:endonuclease activity"/>
    <property type="evidence" value="ECO:0007669"/>
    <property type="project" value="InterPro"/>
</dbReference>